<evidence type="ECO:0008006" key="3">
    <source>
        <dbReference type="Google" id="ProtNLM"/>
    </source>
</evidence>
<evidence type="ECO:0000313" key="2">
    <source>
        <dbReference type="Proteomes" id="UP000612352"/>
    </source>
</evidence>
<evidence type="ECO:0000313" key="1">
    <source>
        <dbReference type="EMBL" id="MBK0330294.1"/>
    </source>
</evidence>
<comment type="caution">
    <text evidence="1">The sequence shown here is derived from an EMBL/GenBank/DDBJ whole genome shotgun (WGS) entry which is preliminary data.</text>
</comment>
<dbReference type="RefSeq" id="WP_200500920.1">
    <property type="nucleotide sequence ID" value="NZ_JAEDAJ010000001.1"/>
</dbReference>
<proteinExistence type="predicted"/>
<gene>
    <name evidence="1" type="ORF">I8D64_02620</name>
</gene>
<protein>
    <recommendedName>
        <fullName evidence="3">DUF222 domain-containing protein</fullName>
    </recommendedName>
</protein>
<accession>A0ABS1B6K6</accession>
<dbReference type="Proteomes" id="UP000612352">
    <property type="component" value="Unassembled WGS sequence"/>
</dbReference>
<dbReference type="EMBL" id="JAEDAJ010000001">
    <property type="protein sequence ID" value="MBK0330294.1"/>
    <property type="molecule type" value="Genomic_DNA"/>
</dbReference>
<sequence>MSTETPARRADAEAQLFEELRFSASLCTSALGSGEMGGEESLAAAAQLVSSADRTLHRFVAAARAEGTSWAHIGSVLGISRQAAQKRFSSPPQRVLAEAESPDPELVARAVEVMEHAAAGEADLLDAIASPRMRRALGEAGAAPVLAGVEPVFGACLGRGRPEARVIAQVTLVSAREHRERADAMVRVSLTAEGRLLGLYYDVAEPDTLDVVPEP</sequence>
<organism evidence="1 2">
    <name type="scientific">Brachybacterium halotolerans</name>
    <dbReference type="NCBI Taxonomy" id="2795215"/>
    <lineage>
        <taxon>Bacteria</taxon>
        <taxon>Bacillati</taxon>
        <taxon>Actinomycetota</taxon>
        <taxon>Actinomycetes</taxon>
        <taxon>Micrococcales</taxon>
        <taxon>Dermabacteraceae</taxon>
        <taxon>Brachybacterium</taxon>
    </lineage>
</organism>
<name>A0ABS1B6K6_9MICO</name>
<reference evidence="1 2" key="1">
    <citation type="submission" date="2020-12" db="EMBL/GenBank/DDBJ databases">
        <title>Brachybacterium sp. MASK1Z-5, whole genome shotgun sequence.</title>
        <authorList>
            <person name="Tuo L."/>
        </authorList>
    </citation>
    <scope>NUCLEOTIDE SEQUENCE [LARGE SCALE GENOMIC DNA]</scope>
    <source>
        <strain evidence="1 2">MASK1Z-5</strain>
    </source>
</reference>
<keyword evidence="2" id="KW-1185">Reference proteome</keyword>